<protein>
    <submittedName>
        <fullName evidence="6">Transcriptional regulator</fullName>
    </submittedName>
</protein>
<proteinExistence type="predicted"/>
<evidence type="ECO:0000256" key="2">
    <source>
        <dbReference type="ARBA" id="ARBA00022777"/>
    </source>
</evidence>
<keyword evidence="4" id="KW-0804">Transcription</keyword>
<keyword evidence="1" id="KW-0808">Transferase</keyword>
<dbReference type="PROSITE" id="PS50921">
    <property type="entry name" value="ANTAR"/>
    <property type="match status" value="1"/>
</dbReference>
<accession>A0ABR4ZFX8</accession>
<evidence type="ECO:0000259" key="5">
    <source>
        <dbReference type="PROSITE" id="PS50921"/>
    </source>
</evidence>
<evidence type="ECO:0000256" key="1">
    <source>
        <dbReference type="ARBA" id="ARBA00022679"/>
    </source>
</evidence>
<dbReference type="Pfam" id="PF03861">
    <property type="entry name" value="ANTAR"/>
    <property type="match status" value="1"/>
</dbReference>
<organism evidence="6 7">
    <name type="scientific">Nocardia vulneris</name>
    <dbReference type="NCBI Taxonomy" id="1141657"/>
    <lineage>
        <taxon>Bacteria</taxon>
        <taxon>Bacillati</taxon>
        <taxon>Actinomycetota</taxon>
        <taxon>Actinomycetes</taxon>
        <taxon>Mycobacteriales</taxon>
        <taxon>Nocardiaceae</taxon>
        <taxon>Nocardia</taxon>
    </lineage>
</organism>
<gene>
    <name evidence="6" type="ORF">FG87_14695</name>
</gene>
<evidence type="ECO:0000313" key="6">
    <source>
        <dbReference type="EMBL" id="KIA64209.1"/>
    </source>
</evidence>
<dbReference type="Pfam" id="PF13185">
    <property type="entry name" value="GAF_2"/>
    <property type="match status" value="1"/>
</dbReference>
<evidence type="ECO:0000256" key="4">
    <source>
        <dbReference type="ARBA" id="ARBA00023163"/>
    </source>
</evidence>
<dbReference type="InterPro" id="IPR036388">
    <property type="entry name" value="WH-like_DNA-bd_sf"/>
</dbReference>
<reference evidence="6 7" key="1">
    <citation type="journal article" date="2014" name="Int. J. Syst. Evol. Microbiol.">
        <title>Nocardia vulneris sp. nov., isolated from wounds of human patients in North America.</title>
        <authorList>
            <person name="Lasker B.A."/>
            <person name="Bell M."/>
            <person name="Klenk H.P."/>
            <person name="Sproer C."/>
            <person name="Schumann C."/>
            <person name="Schumann P."/>
            <person name="Brown J.M."/>
        </authorList>
    </citation>
    <scope>NUCLEOTIDE SEQUENCE [LARGE SCALE GENOMIC DNA]</scope>
    <source>
        <strain evidence="6 7">W9851</strain>
    </source>
</reference>
<dbReference type="InterPro" id="IPR003018">
    <property type="entry name" value="GAF"/>
</dbReference>
<evidence type="ECO:0000256" key="3">
    <source>
        <dbReference type="ARBA" id="ARBA00023015"/>
    </source>
</evidence>
<name>A0ABR4ZFX8_9NOCA</name>
<comment type="caution">
    <text evidence="6">The sequence shown here is derived from an EMBL/GenBank/DDBJ whole genome shotgun (WGS) entry which is preliminary data.</text>
</comment>
<dbReference type="SMART" id="SM00065">
    <property type="entry name" value="GAF"/>
    <property type="match status" value="1"/>
</dbReference>
<sequence length="246" mass="27241">MRRERRLVEAFVQLADSLVEEYDPVDVVQGLLDRAVDLLAVDTAAVLLAREDGELRVLASTSEATRWLELLQIQAQDGPCLQCYRASERVIAEDLEAAQDRWPAFAKQALVEGFRSVYALPMRLRADRVGALNLFSYGETRLSEDDLVVGQAMADIASIAILRARQLADHKTVNGQLQSALQTRIVIEQAKGILAAQGDLDPETAFHALRGYARHSRGRLPDLARAVVERTIDARVILAHSNHRPG</sequence>
<dbReference type="EMBL" id="JNFP01000015">
    <property type="protein sequence ID" value="KIA64209.1"/>
    <property type="molecule type" value="Genomic_DNA"/>
</dbReference>
<keyword evidence="2" id="KW-0418">Kinase</keyword>
<feature type="domain" description="ANTAR" evidence="5">
    <location>
        <begin position="167"/>
        <end position="228"/>
    </location>
</feature>
<dbReference type="InterPro" id="IPR029016">
    <property type="entry name" value="GAF-like_dom_sf"/>
</dbReference>
<keyword evidence="3" id="KW-0805">Transcription regulation</keyword>
<dbReference type="InterPro" id="IPR005561">
    <property type="entry name" value="ANTAR"/>
</dbReference>
<dbReference type="SMART" id="SM01012">
    <property type="entry name" value="ANTAR"/>
    <property type="match status" value="1"/>
</dbReference>
<dbReference type="SUPFAM" id="SSF52172">
    <property type="entry name" value="CheY-like"/>
    <property type="match status" value="1"/>
</dbReference>
<dbReference type="PIRSF" id="PIRSF036625">
    <property type="entry name" value="GAF_ANTAR"/>
    <property type="match status" value="1"/>
</dbReference>
<dbReference type="Gene3D" id="1.10.10.10">
    <property type="entry name" value="Winged helix-like DNA-binding domain superfamily/Winged helix DNA-binding domain"/>
    <property type="match status" value="1"/>
</dbReference>
<dbReference type="Gene3D" id="3.30.450.40">
    <property type="match status" value="1"/>
</dbReference>
<dbReference type="SUPFAM" id="SSF55781">
    <property type="entry name" value="GAF domain-like"/>
    <property type="match status" value="1"/>
</dbReference>
<dbReference type="Proteomes" id="UP000031364">
    <property type="component" value="Unassembled WGS sequence"/>
</dbReference>
<dbReference type="InterPro" id="IPR012074">
    <property type="entry name" value="GAF_ANTAR"/>
</dbReference>
<evidence type="ECO:0000313" key="7">
    <source>
        <dbReference type="Proteomes" id="UP000031364"/>
    </source>
</evidence>
<dbReference type="InterPro" id="IPR011006">
    <property type="entry name" value="CheY-like_superfamily"/>
</dbReference>
<keyword evidence="7" id="KW-1185">Reference proteome</keyword>